<dbReference type="EMBL" id="JAUUTP010000016">
    <property type="protein sequence ID" value="MDP1419783.1"/>
    <property type="molecule type" value="Genomic_DNA"/>
</dbReference>
<gene>
    <name evidence="1" type="ORF">Q8G35_15640</name>
</gene>
<sequence>MLNKIAAFILLFSLTISTTDGVRAQSLSNQNHNTVFEYTPNYNSLYSFLNITEQEYTNSIKAGKTMAEIAKIQGISKQSLINFLKNQMTAQLDKQLNEGKINKETHEHIKSNLNPAIEDDINFRFQKPSE</sequence>
<dbReference type="Proteomes" id="UP001178277">
    <property type="component" value="Unassembled WGS sequence"/>
</dbReference>
<organism evidence="1 2">
    <name type="scientific">Peribacillus simplex</name>
    <dbReference type="NCBI Taxonomy" id="1478"/>
    <lineage>
        <taxon>Bacteria</taxon>
        <taxon>Bacillati</taxon>
        <taxon>Bacillota</taxon>
        <taxon>Bacilli</taxon>
        <taxon>Bacillales</taxon>
        <taxon>Bacillaceae</taxon>
        <taxon>Peribacillus</taxon>
    </lineage>
</organism>
<evidence type="ECO:0000313" key="2">
    <source>
        <dbReference type="Proteomes" id="UP001178277"/>
    </source>
</evidence>
<name>A0AA90P337_9BACI</name>
<dbReference type="Gene3D" id="1.10.10.60">
    <property type="entry name" value="Homeodomain-like"/>
    <property type="match status" value="1"/>
</dbReference>
<proteinExistence type="predicted"/>
<accession>A0AA90P337</accession>
<dbReference type="AlphaFoldDB" id="A0AA90P337"/>
<protein>
    <submittedName>
        <fullName evidence="1">Uncharacterized protein</fullName>
    </submittedName>
</protein>
<comment type="caution">
    <text evidence="1">The sequence shown here is derived from an EMBL/GenBank/DDBJ whole genome shotgun (WGS) entry which is preliminary data.</text>
</comment>
<dbReference type="RefSeq" id="WP_305161019.1">
    <property type="nucleotide sequence ID" value="NZ_JAUUTP010000016.1"/>
</dbReference>
<evidence type="ECO:0000313" key="1">
    <source>
        <dbReference type="EMBL" id="MDP1419783.1"/>
    </source>
</evidence>
<reference evidence="1" key="1">
    <citation type="submission" date="2023-07" db="EMBL/GenBank/DDBJ databases">
        <title>Murine gut Bacillus species.</title>
        <authorList>
            <person name="Gutman E."/>
            <person name="Hashuel R."/>
            <person name="Litvak Y."/>
        </authorList>
    </citation>
    <scope>NUCLEOTIDE SEQUENCE</scope>
    <source>
        <strain evidence="1">RU283</strain>
    </source>
</reference>